<evidence type="ECO:0000256" key="2">
    <source>
        <dbReference type="SAM" id="SignalP"/>
    </source>
</evidence>
<evidence type="ECO:0000313" key="3">
    <source>
        <dbReference type="EMBL" id="KIW22158.1"/>
    </source>
</evidence>
<dbReference type="GeneID" id="27351673"/>
<accession>A0A0D2BSX1</accession>
<feature type="chain" id="PRO_5002239305" evidence="2">
    <location>
        <begin position="21"/>
        <end position="705"/>
    </location>
</feature>
<dbReference type="Proteomes" id="UP000054466">
    <property type="component" value="Unassembled WGS sequence"/>
</dbReference>
<dbReference type="STRING" id="569365.A0A0D2BSX1"/>
<dbReference type="OrthoDB" id="4120877at2759"/>
<organism evidence="3 4">
    <name type="scientific">Cladophialophora immunda</name>
    <dbReference type="NCBI Taxonomy" id="569365"/>
    <lineage>
        <taxon>Eukaryota</taxon>
        <taxon>Fungi</taxon>
        <taxon>Dikarya</taxon>
        <taxon>Ascomycota</taxon>
        <taxon>Pezizomycotina</taxon>
        <taxon>Eurotiomycetes</taxon>
        <taxon>Chaetothyriomycetidae</taxon>
        <taxon>Chaetothyriales</taxon>
        <taxon>Herpotrichiellaceae</taxon>
        <taxon>Cladophialophora</taxon>
    </lineage>
</organism>
<name>A0A0D2BSX1_9EURO</name>
<dbReference type="EMBL" id="KN847048">
    <property type="protein sequence ID" value="KIW22158.1"/>
    <property type="molecule type" value="Genomic_DNA"/>
</dbReference>
<feature type="region of interest" description="Disordered" evidence="1">
    <location>
        <begin position="287"/>
        <end position="321"/>
    </location>
</feature>
<evidence type="ECO:0000313" key="4">
    <source>
        <dbReference type="Proteomes" id="UP000054466"/>
    </source>
</evidence>
<dbReference type="VEuPathDB" id="FungiDB:PV07_12479"/>
<protein>
    <submittedName>
        <fullName evidence="3">Uncharacterized protein</fullName>
    </submittedName>
</protein>
<reference evidence="3 4" key="1">
    <citation type="submission" date="2015-01" db="EMBL/GenBank/DDBJ databases">
        <title>The Genome Sequence of Cladophialophora immunda CBS83496.</title>
        <authorList>
            <consortium name="The Broad Institute Genomics Platform"/>
            <person name="Cuomo C."/>
            <person name="de Hoog S."/>
            <person name="Gorbushina A."/>
            <person name="Stielow B."/>
            <person name="Teixiera M."/>
            <person name="Abouelleil A."/>
            <person name="Chapman S.B."/>
            <person name="Priest M."/>
            <person name="Young S.K."/>
            <person name="Wortman J."/>
            <person name="Nusbaum C."/>
            <person name="Birren B."/>
        </authorList>
    </citation>
    <scope>NUCLEOTIDE SEQUENCE [LARGE SCALE GENOMIC DNA]</scope>
    <source>
        <strain evidence="3 4">CBS 83496</strain>
    </source>
</reference>
<keyword evidence="4" id="KW-1185">Reference proteome</keyword>
<dbReference type="HOGENOM" id="CLU_412791_0_0_1"/>
<proteinExistence type="predicted"/>
<feature type="compositionally biased region" description="Polar residues" evidence="1">
    <location>
        <begin position="550"/>
        <end position="569"/>
    </location>
</feature>
<feature type="signal peptide" evidence="2">
    <location>
        <begin position="1"/>
        <end position="20"/>
    </location>
</feature>
<feature type="region of interest" description="Disordered" evidence="1">
    <location>
        <begin position="224"/>
        <end position="265"/>
    </location>
</feature>
<feature type="region of interest" description="Disordered" evidence="1">
    <location>
        <begin position="546"/>
        <end position="585"/>
    </location>
</feature>
<gene>
    <name evidence="3" type="ORF">PV07_12479</name>
</gene>
<dbReference type="RefSeq" id="XP_016242374.1">
    <property type="nucleotide sequence ID" value="XM_016400006.1"/>
</dbReference>
<sequence>MSQFHSFLIFAGVLFHVAYGYVDFGSLTLPIEAFYQPTPRPNQLAGGFDLRYEVLPSMITAVAPSVTIAANGTHQTMYSLHYHHYFSKTRQGRGVFDKRGVFAGDPPIATCTPCGGGSVTSTPSGTTTSTLPCTTHTYHVNLFPTVSPGGETDCALQGVFDFPPQTTTASCYDTNYSGVFQSSTSSSSGLPCCFTIPASCRMNSTMSSTTSTSFMASTGVFRSTSTSTTTSLSSTTTSSRSSLTIPSSTSGISSQSQGPILNSASSSTSTRITVTVISGTTVVMTTTSSSTSKLTPTTSMASSSVVSSQPYTSPSLSSSSTSTTSLSIIVISSTTIAITNSGTTSSTVVSGSSSLSTLTIITGTVSSASTTSSSVSLITTAVPNTIIGCGQASGSGIVMGTGTVYLGGTPIVTSGTASGYANNVSGCGTIIATSGTFTGSAEITGCGSGSGTGTLTGTGTVWPAYGGGLISLVTSGTVSGTGNFSGCGILTGSGTFVATTGSPVVISPSTTPTPTSRLTKTVSVYLSYCPDPMGVNDMLRLAGGSGGGVSSNMTSSSPSGAYPNSTAPYSSLHSNSTLSTSNSTGPNPLCQTCPNSVGICCPPTVHCSADDGKCPLYALENSGNTINGYLIAQVMNSSAPVAGRKKVRALEKKTNHNNAWRGEESHDATAPLKGFGGRDLLDLEAGVERQLQRHRERKRAHKKQF</sequence>
<keyword evidence="2" id="KW-0732">Signal</keyword>
<feature type="compositionally biased region" description="Low complexity" evidence="1">
    <location>
        <begin position="570"/>
        <end position="584"/>
    </location>
</feature>
<evidence type="ECO:0000256" key="1">
    <source>
        <dbReference type="SAM" id="MobiDB-lite"/>
    </source>
</evidence>
<dbReference type="AlphaFoldDB" id="A0A0D2BSX1"/>